<dbReference type="AlphaFoldDB" id="A0A2J8R9I0"/>
<protein>
    <submittedName>
        <fullName evidence="1">MBD3 isoform 10</fullName>
    </submittedName>
</protein>
<accession>A0A2J8R9I0</accession>
<gene>
    <name evidence="1" type="ORF">CR201_G0052486</name>
</gene>
<name>A0A2J8R9I0_PONAB</name>
<reference evidence="1" key="1">
    <citation type="submission" date="2017-12" db="EMBL/GenBank/DDBJ databases">
        <title>High-resolution comparative analysis of great ape genomes.</title>
        <authorList>
            <person name="Pollen A."/>
            <person name="Hastie A."/>
            <person name="Hormozdiari F."/>
            <person name="Dougherty M."/>
            <person name="Liu R."/>
            <person name="Chaisson M."/>
            <person name="Hoppe E."/>
            <person name="Hill C."/>
            <person name="Pang A."/>
            <person name="Hillier L."/>
            <person name="Baker C."/>
            <person name="Armstrong J."/>
            <person name="Shendure J."/>
            <person name="Paten B."/>
            <person name="Wilson R."/>
            <person name="Chao H."/>
            <person name="Schneider V."/>
            <person name="Ventura M."/>
            <person name="Kronenberg Z."/>
            <person name="Murali S."/>
            <person name="Gordon D."/>
            <person name="Cantsilieris S."/>
            <person name="Munson K."/>
            <person name="Nelson B."/>
            <person name="Raja A."/>
            <person name="Underwood J."/>
            <person name="Diekhans M."/>
            <person name="Fiddes I."/>
            <person name="Haussler D."/>
            <person name="Eichler E."/>
        </authorList>
    </citation>
    <scope>NUCLEOTIDE SEQUENCE [LARGE SCALE GENOMIC DNA]</scope>
    <source>
        <strain evidence="1">Susie</strain>
    </source>
</reference>
<sequence length="40" mass="4472">DPQKAVDQPRQSLSLSPRLECSGRILTHYNLCLLVSTGFK</sequence>
<feature type="non-terminal residue" evidence="1">
    <location>
        <position position="1"/>
    </location>
</feature>
<organism evidence="1">
    <name type="scientific">Pongo abelii</name>
    <name type="common">Sumatran orangutan</name>
    <name type="synonym">Pongo pygmaeus abelii</name>
    <dbReference type="NCBI Taxonomy" id="9601"/>
    <lineage>
        <taxon>Eukaryota</taxon>
        <taxon>Metazoa</taxon>
        <taxon>Chordata</taxon>
        <taxon>Craniata</taxon>
        <taxon>Vertebrata</taxon>
        <taxon>Euteleostomi</taxon>
        <taxon>Mammalia</taxon>
        <taxon>Eutheria</taxon>
        <taxon>Euarchontoglires</taxon>
        <taxon>Primates</taxon>
        <taxon>Haplorrhini</taxon>
        <taxon>Catarrhini</taxon>
        <taxon>Hominidae</taxon>
        <taxon>Pongo</taxon>
    </lineage>
</organism>
<proteinExistence type="predicted"/>
<evidence type="ECO:0000313" key="1">
    <source>
        <dbReference type="EMBL" id="PNJ05173.1"/>
    </source>
</evidence>
<dbReference type="EMBL" id="NDHI03003726">
    <property type="protein sequence ID" value="PNJ05173.1"/>
    <property type="molecule type" value="Genomic_DNA"/>
</dbReference>
<comment type="caution">
    <text evidence="1">The sequence shown here is derived from an EMBL/GenBank/DDBJ whole genome shotgun (WGS) entry which is preliminary data.</text>
</comment>